<evidence type="ECO:0000259" key="1">
    <source>
        <dbReference type="Pfam" id="PF14111"/>
    </source>
</evidence>
<dbReference type="EMBL" id="JBJUIK010000004">
    <property type="protein sequence ID" value="KAL3530133.1"/>
    <property type="molecule type" value="Genomic_DNA"/>
</dbReference>
<sequence>MAEDLVEIFEKFELSGKEIGGLELGEGNAKDSVPICRRSLIRRIMGERMAIVGVKNFCSIRWGYPKKLEIIELGVSIFQFTFGNQMDLERVLNTGPWLFDNQLLVVK</sequence>
<dbReference type="AlphaFoldDB" id="A0ABD3AIE9"/>
<reference evidence="2 3" key="1">
    <citation type="submission" date="2024-11" db="EMBL/GenBank/DDBJ databases">
        <title>A near-complete genome assembly of Cinchona calisaya.</title>
        <authorList>
            <person name="Lian D.C."/>
            <person name="Zhao X.W."/>
            <person name="Wei L."/>
        </authorList>
    </citation>
    <scope>NUCLEOTIDE SEQUENCE [LARGE SCALE GENOMIC DNA]</scope>
    <source>
        <tissue evidence="2">Nenye</tissue>
    </source>
</reference>
<comment type="caution">
    <text evidence="2">The sequence shown here is derived from an EMBL/GenBank/DDBJ whole genome shotgun (WGS) entry which is preliminary data.</text>
</comment>
<evidence type="ECO:0000313" key="2">
    <source>
        <dbReference type="EMBL" id="KAL3530133.1"/>
    </source>
</evidence>
<organism evidence="2 3">
    <name type="scientific">Cinchona calisaya</name>
    <dbReference type="NCBI Taxonomy" id="153742"/>
    <lineage>
        <taxon>Eukaryota</taxon>
        <taxon>Viridiplantae</taxon>
        <taxon>Streptophyta</taxon>
        <taxon>Embryophyta</taxon>
        <taxon>Tracheophyta</taxon>
        <taxon>Spermatophyta</taxon>
        <taxon>Magnoliopsida</taxon>
        <taxon>eudicotyledons</taxon>
        <taxon>Gunneridae</taxon>
        <taxon>Pentapetalae</taxon>
        <taxon>asterids</taxon>
        <taxon>lamiids</taxon>
        <taxon>Gentianales</taxon>
        <taxon>Rubiaceae</taxon>
        <taxon>Cinchonoideae</taxon>
        <taxon>Cinchoneae</taxon>
        <taxon>Cinchona</taxon>
    </lineage>
</organism>
<feature type="domain" description="DUF4283" evidence="1">
    <location>
        <begin position="36"/>
        <end position="107"/>
    </location>
</feature>
<gene>
    <name evidence="2" type="ORF">ACH5RR_009455</name>
</gene>
<name>A0ABD3AIE9_9GENT</name>
<protein>
    <recommendedName>
        <fullName evidence="1">DUF4283 domain-containing protein</fullName>
    </recommendedName>
</protein>
<accession>A0ABD3AIE9</accession>
<dbReference type="InterPro" id="IPR025558">
    <property type="entry name" value="DUF4283"/>
</dbReference>
<evidence type="ECO:0000313" key="3">
    <source>
        <dbReference type="Proteomes" id="UP001630127"/>
    </source>
</evidence>
<proteinExistence type="predicted"/>
<dbReference type="Pfam" id="PF14111">
    <property type="entry name" value="DUF4283"/>
    <property type="match status" value="1"/>
</dbReference>
<dbReference type="Proteomes" id="UP001630127">
    <property type="component" value="Unassembled WGS sequence"/>
</dbReference>
<keyword evidence="3" id="KW-1185">Reference proteome</keyword>